<dbReference type="Proteomes" id="UP000663845">
    <property type="component" value="Unassembled WGS sequence"/>
</dbReference>
<dbReference type="EMBL" id="CAJNOG010000211">
    <property type="protein sequence ID" value="CAF1078876.1"/>
    <property type="molecule type" value="Genomic_DNA"/>
</dbReference>
<evidence type="ECO:0000313" key="3">
    <source>
        <dbReference type="EMBL" id="CAF1078876.1"/>
    </source>
</evidence>
<dbReference type="Proteomes" id="UP000663844">
    <property type="component" value="Unassembled WGS sequence"/>
</dbReference>
<dbReference type="InterPro" id="IPR027817">
    <property type="entry name" value="Costars_dom"/>
</dbReference>
<dbReference type="AlphaFoldDB" id="A0A818U8Q1"/>
<dbReference type="Gene3D" id="1.10.10.1540">
    <property type="entry name" value="Costar domain"/>
    <property type="match status" value="1"/>
</dbReference>
<accession>A0A818U8Q1</accession>
<dbReference type="EMBL" id="CAJNON010000159">
    <property type="protein sequence ID" value="CAF1049263.1"/>
    <property type="molecule type" value="Genomic_DNA"/>
</dbReference>
<dbReference type="SMART" id="SM01283">
    <property type="entry name" value="Costars"/>
    <property type="match status" value="1"/>
</dbReference>
<feature type="domain" description="Costars" evidence="1">
    <location>
        <begin position="45"/>
        <end position="122"/>
    </location>
</feature>
<sequence>MSESPEPPKTKLVQCQHEFQEKLHEMQTPPPPLIRSANNQHETDYNVMDEITRVHRLIRAHGEQGDFGMQMKFGNLIPIYGNNQVDKLSEVLANARKNGFVNYTLKDFLQQDRDEDIYIRLVKTPV</sequence>
<organism evidence="4 6">
    <name type="scientific">Adineta steineri</name>
    <dbReference type="NCBI Taxonomy" id="433720"/>
    <lineage>
        <taxon>Eukaryota</taxon>
        <taxon>Metazoa</taxon>
        <taxon>Spiralia</taxon>
        <taxon>Gnathifera</taxon>
        <taxon>Rotifera</taxon>
        <taxon>Eurotatoria</taxon>
        <taxon>Bdelloidea</taxon>
        <taxon>Adinetida</taxon>
        <taxon>Adinetidae</taxon>
        <taxon>Adineta</taxon>
    </lineage>
</organism>
<evidence type="ECO:0000313" key="2">
    <source>
        <dbReference type="EMBL" id="CAF1049263.1"/>
    </source>
</evidence>
<evidence type="ECO:0000259" key="1">
    <source>
        <dbReference type="SMART" id="SM01283"/>
    </source>
</evidence>
<dbReference type="InterPro" id="IPR038095">
    <property type="entry name" value="Costars_sf"/>
</dbReference>
<dbReference type="EMBL" id="CAJOAZ010001057">
    <property type="protein sequence ID" value="CAF3757356.1"/>
    <property type="molecule type" value="Genomic_DNA"/>
</dbReference>
<evidence type="ECO:0000313" key="4">
    <source>
        <dbReference type="EMBL" id="CAF3689840.1"/>
    </source>
</evidence>
<protein>
    <recommendedName>
        <fullName evidence="1">Costars domain-containing protein</fullName>
    </recommendedName>
</protein>
<evidence type="ECO:0000313" key="5">
    <source>
        <dbReference type="EMBL" id="CAF3757356.1"/>
    </source>
</evidence>
<dbReference type="Proteomes" id="UP000663881">
    <property type="component" value="Unassembled WGS sequence"/>
</dbReference>
<comment type="caution">
    <text evidence="4">The sequence shown here is derived from an EMBL/GenBank/DDBJ whole genome shotgun (WGS) entry which is preliminary data.</text>
</comment>
<proteinExistence type="predicted"/>
<dbReference type="OrthoDB" id="9973609at2759"/>
<reference evidence="4" key="1">
    <citation type="submission" date="2021-02" db="EMBL/GenBank/DDBJ databases">
        <authorList>
            <person name="Nowell W R."/>
        </authorList>
    </citation>
    <scope>NUCLEOTIDE SEQUENCE</scope>
</reference>
<evidence type="ECO:0000313" key="6">
    <source>
        <dbReference type="Proteomes" id="UP000663881"/>
    </source>
</evidence>
<dbReference type="Proteomes" id="UP000663891">
    <property type="component" value="Unassembled WGS sequence"/>
</dbReference>
<name>A0A818U8Q1_9BILA</name>
<dbReference type="EMBL" id="CAJOAY010000549">
    <property type="protein sequence ID" value="CAF3689840.1"/>
    <property type="molecule type" value="Genomic_DNA"/>
</dbReference>
<gene>
    <name evidence="3" type="ORF">JYZ213_LOCUS20178</name>
    <name evidence="4" type="ORF">OKA104_LOCUS11723</name>
    <name evidence="5" type="ORF">OXD698_LOCUS15811</name>
    <name evidence="2" type="ORF">VCS650_LOCUS17306</name>
</gene>
<dbReference type="Pfam" id="PF14705">
    <property type="entry name" value="Costars"/>
    <property type="match status" value="1"/>
</dbReference>